<gene>
    <name evidence="2" type="ORF">PIB30_074416</name>
</gene>
<feature type="region of interest" description="Disordered" evidence="1">
    <location>
        <begin position="72"/>
        <end position="94"/>
    </location>
</feature>
<proteinExistence type="predicted"/>
<evidence type="ECO:0000313" key="2">
    <source>
        <dbReference type="EMBL" id="MED6162861.1"/>
    </source>
</evidence>
<evidence type="ECO:0000256" key="1">
    <source>
        <dbReference type="SAM" id="MobiDB-lite"/>
    </source>
</evidence>
<comment type="caution">
    <text evidence="2">The sequence shown here is derived from an EMBL/GenBank/DDBJ whole genome shotgun (WGS) entry which is preliminary data.</text>
</comment>
<evidence type="ECO:0000313" key="3">
    <source>
        <dbReference type="Proteomes" id="UP001341840"/>
    </source>
</evidence>
<dbReference type="Proteomes" id="UP001341840">
    <property type="component" value="Unassembled WGS sequence"/>
</dbReference>
<protein>
    <submittedName>
        <fullName evidence="2">Uncharacterized protein</fullName>
    </submittedName>
</protein>
<reference evidence="2 3" key="1">
    <citation type="journal article" date="2023" name="Plants (Basel)">
        <title>Bridging the Gap: Combining Genomics and Transcriptomics Approaches to Understand Stylosanthes scabra, an Orphan Legume from the Brazilian Caatinga.</title>
        <authorList>
            <person name="Ferreira-Neto J.R.C."/>
            <person name="da Silva M.D."/>
            <person name="Binneck E."/>
            <person name="de Melo N.F."/>
            <person name="da Silva R.H."/>
            <person name="de Melo A.L.T.M."/>
            <person name="Pandolfi V."/>
            <person name="Bustamante F.O."/>
            <person name="Brasileiro-Vidal A.C."/>
            <person name="Benko-Iseppon A.M."/>
        </authorList>
    </citation>
    <scope>NUCLEOTIDE SEQUENCE [LARGE SCALE GENOMIC DNA]</scope>
    <source>
        <tissue evidence="2">Leaves</tissue>
    </source>
</reference>
<keyword evidence="3" id="KW-1185">Reference proteome</keyword>
<name>A0ABU6UP25_9FABA</name>
<organism evidence="2 3">
    <name type="scientific">Stylosanthes scabra</name>
    <dbReference type="NCBI Taxonomy" id="79078"/>
    <lineage>
        <taxon>Eukaryota</taxon>
        <taxon>Viridiplantae</taxon>
        <taxon>Streptophyta</taxon>
        <taxon>Embryophyta</taxon>
        <taxon>Tracheophyta</taxon>
        <taxon>Spermatophyta</taxon>
        <taxon>Magnoliopsida</taxon>
        <taxon>eudicotyledons</taxon>
        <taxon>Gunneridae</taxon>
        <taxon>Pentapetalae</taxon>
        <taxon>rosids</taxon>
        <taxon>fabids</taxon>
        <taxon>Fabales</taxon>
        <taxon>Fabaceae</taxon>
        <taxon>Papilionoideae</taxon>
        <taxon>50 kb inversion clade</taxon>
        <taxon>dalbergioids sensu lato</taxon>
        <taxon>Dalbergieae</taxon>
        <taxon>Pterocarpus clade</taxon>
        <taxon>Stylosanthes</taxon>
    </lineage>
</organism>
<accession>A0ABU6UP25</accession>
<dbReference type="EMBL" id="JASCZI010121753">
    <property type="protein sequence ID" value="MED6162861.1"/>
    <property type="molecule type" value="Genomic_DNA"/>
</dbReference>
<sequence>MLPAESGKTIMPRVESQFSPSLQGNHYHVLTRHINKSVICGSTQTYSNTPISRAIAQNSPQTVILMPTIPQIKETNRQHEENIPYSSAHSEEVQ</sequence>